<dbReference type="SUPFAM" id="SSF51735">
    <property type="entry name" value="NAD(P)-binding Rossmann-fold domains"/>
    <property type="match status" value="1"/>
</dbReference>
<gene>
    <name evidence="2" type="ORF">BJN45_05120</name>
</gene>
<dbReference type="PANTHER" id="PTHR47129:SF1">
    <property type="entry name" value="NMRA-LIKE DOMAIN-CONTAINING PROTEIN"/>
    <property type="match status" value="1"/>
</dbReference>
<evidence type="ECO:0000313" key="3">
    <source>
        <dbReference type="Proteomes" id="UP000187526"/>
    </source>
</evidence>
<keyword evidence="3" id="KW-1185">Reference proteome</keyword>
<dbReference type="OrthoDB" id="5510591at2"/>
<organism evidence="2 3">
    <name type="scientific">Azonexus hydrophilus</name>
    <dbReference type="NCBI Taxonomy" id="418702"/>
    <lineage>
        <taxon>Bacteria</taxon>
        <taxon>Pseudomonadati</taxon>
        <taxon>Pseudomonadota</taxon>
        <taxon>Betaproteobacteria</taxon>
        <taxon>Rhodocyclales</taxon>
        <taxon>Azonexaceae</taxon>
        <taxon>Azonexus</taxon>
    </lineage>
</organism>
<reference evidence="2 3" key="1">
    <citation type="submission" date="2016-10" db="EMBL/GenBank/DDBJ databases">
        <title>Alkaliphiles isolated from bioreactors.</title>
        <authorList>
            <person name="Salah Z."/>
            <person name="Rout S.P."/>
            <person name="Humphreys P.N."/>
        </authorList>
    </citation>
    <scope>NUCLEOTIDE SEQUENCE [LARGE SCALE GENOMIC DNA]</scope>
    <source>
        <strain evidence="2 3">ZS02</strain>
    </source>
</reference>
<dbReference type="PANTHER" id="PTHR47129">
    <property type="entry name" value="QUINONE OXIDOREDUCTASE 2"/>
    <property type="match status" value="1"/>
</dbReference>
<dbReference type="InterPro" id="IPR052718">
    <property type="entry name" value="NmrA-type_oxidoreductase"/>
</dbReference>
<dbReference type="Proteomes" id="UP000187526">
    <property type="component" value="Unassembled WGS sequence"/>
</dbReference>
<dbReference type="STRING" id="418702.BJN45_05120"/>
<comment type="caution">
    <text evidence="2">The sequence shown here is derived from an EMBL/GenBank/DDBJ whole genome shotgun (WGS) entry which is preliminary data.</text>
</comment>
<name>A0A1R1I7F6_9RHOO</name>
<feature type="domain" description="NAD(P)-binding" evidence="1">
    <location>
        <begin position="6"/>
        <end position="183"/>
    </location>
</feature>
<protein>
    <submittedName>
        <fullName evidence="2">NAD(P)-dependent oxidoreductase</fullName>
    </submittedName>
</protein>
<dbReference type="Pfam" id="PF13460">
    <property type="entry name" value="NAD_binding_10"/>
    <property type="match status" value="1"/>
</dbReference>
<dbReference type="CDD" id="cd05269">
    <property type="entry name" value="TMR_SDR_a"/>
    <property type="match status" value="1"/>
</dbReference>
<dbReference type="AlphaFoldDB" id="A0A1R1I7F6"/>
<dbReference type="InterPro" id="IPR036291">
    <property type="entry name" value="NAD(P)-bd_dom_sf"/>
</dbReference>
<dbReference type="InterPro" id="IPR016040">
    <property type="entry name" value="NAD(P)-bd_dom"/>
</dbReference>
<dbReference type="RefSeq" id="WP_076092807.1">
    <property type="nucleotide sequence ID" value="NZ_MTHD01000002.1"/>
</dbReference>
<accession>A0A1R1I7F6</accession>
<evidence type="ECO:0000259" key="1">
    <source>
        <dbReference type="Pfam" id="PF13460"/>
    </source>
</evidence>
<dbReference type="Gene3D" id="3.40.50.720">
    <property type="entry name" value="NAD(P)-binding Rossmann-like Domain"/>
    <property type="match status" value="1"/>
</dbReference>
<evidence type="ECO:0000313" key="2">
    <source>
        <dbReference type="EMBL" id="OMG54607.1"/>
    </source>
</evidence>
<dbReference type="Gene3D" id="3.90.25.10">
    <property type="entry name" value="UDP-galactose 4-epimerase, domain 1"/>
    <property type="match status" value="1"/>
</dbReference>
<proteinExistence type="predicted"/>
<sequence>MIVITGATGQLGQLVIEHLLKRVPASEIAAAVRNPDKAGALAARGIAIREADYDRPETLAKSFAPGDKVLLISSSEVGRRLPQHQAVIAAARQAGVALLAYTSLLHADTSPLPLAAEHKATEAALQASGLPVAILRNGWYSENYLAGIAAVLAHGAVLGSAGNGRIASAARTDYAEAAAAVLTADNQAGRIYELAGDTAYTLSELAGEIATQIDRPIIYRDLPAADYQAVLVGAGLPDAVATLLAESDTGAAQGGLFDDSHQLSQLIGRPTTPLAESVRAALRQD</sequence>
<dbReference type="EMBL" id="MTHD01000002">
    <property type="protein sequence ID" value="OMG54607.1"/>
    <property type="molecule type" value="Genomic_DNA"/>
</dbReference>